<reference evidence="1" key="2">
    <citation type="journal article" date="2015" name="Data Brief">
        <title>Shoot transcriptome of the giant reed, Arundo donax.</title>
        <authorList>
            <person name="Barrero R.A."/>
            <person name="Guerrero F.D."/>
            <person name="Moolhuijzen P."/>
            <person name="Goolsby J.A."/>
            <person name="Tidwell J."/>
            <person name="Bellgard S.E."/>
            <person name="Bellgard M.I."/>
        </authorList>
    </citation>
    <scope>NUCLEOTIDE SEQUENCE</scope>
    <source>
        <tissue evidence="1">Shoot tissue taken approximately 20 cm above the soil surface</tissue>
    </source>
</reference>
<proteinExistence type="predicted"/>
<accession>A0A0A9B0S5</accession>
<sequence length="34" mass="3973">MLNLAHLVYRTDVTPMTFQLQQPIYESYSIIQAS</sequence>
<dbReference type="AlphaFoldDB" id="A0A0A9B0S5"/>
<reference evidence="1" key="1">
    <citation type="submission" date="2014-09" db="EMBL/GenBank/DDBJ databases">
        <authorList>
            <person name="Magalhaes I.L.F."/>
            <person name="Oliveira U."/>
            <person name="Santos F.R."/>
            <person name="Vidigal T.H.D.A."/>
            <person name="Brescovit A.D."/>
            <person name="Santos A.J."/>
        </authorList>
    </citation>
    <scope>NUCLEOTIDE SEQUENCE</scope>
    <source>
        <tissue evidence="1">Shoot tissue taken approximately 20 cm above the soil surface</tissue>
    </source>
</reference>
<dbReference type="EMBL" id="GBRH01242167">
    <property type="protein sequence ID" value="JAD55728.1"/>
    <property type="molecule type" value="Transcribed_RNA"/>
</dbReference>
<name>A0A0A9B0S5_ARUDO</name>
<evidence type="ECO:0000313" key="1">
    <source>
        <dbReference type="EMBL" id="JAD55728.1"/>
    </source>
</evidence>
<protein>
    <submittedName>
        <fullName evidence="1">Uncharacterized protein</fullName>
    </submittedName>
</protein>
<organism evidence="1">
    <name type="scientific">Arundo donax</name>
    <name type="common">Giant reed</name>
    <name type="synonym">Donax arundinaceus</name>
    <dbReference type="NCBI Taxonomy" id="35708"/>
    <lineage>
        <taxon>Eukaryota</taxon>
        <taxon>Viridiplantae</taxon>
        <taxon>Streptophyta</taxon>
        <taxon>Embryophyta</taxon>
        <taxon>Tracheophyta</taxon>
        <taxon>Spermatophyta</taxon>
        <taxon>Magnoliopsida</taxon>
        <taxon>Liliopsida</taxon>
        <taxon>Poales</taxon>
        <taxon>Poaceae</taxon>
        <taxon>PACMAD clade</taxon>
        <taxon>Arundinoideae</taxon>
        <taxon>Arundineae</taxon>
        <taxon>Arundo</taxon>
    </lineage>
</organism>